<evidence type="ECO:0000313" key="3">
    <source>
        <dbReference type="Proteomes" id="UP000820977"/>
    </source>
</evidence>
<dbReference type="EMBL" id="JABKKJ010000006">
    <property type="protein sequence ID" value="NPE25050.1"/>
    <property type="molecule type" value="Genomic_DNA"/>
</dbReference>
<dbReference type="Proteomes" id="UP000820977">
    <property type="component" value="Unassembled WGS sequence"/>
</dbReference>
<keyword evidence="3" id="KW-1185">Reference proteome</keyword>
<accession>A0ABX2B489</accession>
<organism evidence="2 3">
    <name type="scientific">Xylanibacter caecicola</name>
    <dbReference type="NCBI Taxonomy" id="2736294"/>
    <lineage>
        <taxon>Bacteria</taxon>
        <taxon>Pseudomonadati</taxon>
        <taxon>Bacteroidota</taxon>
        <taxon>Bacteroidia</taxon>
        <taxon>Bacteroidales</taxon>
        <taxon>Prevotellaceae</taxon>
        <taxon>Xylanibacter</taxon>
    </lineage>
</organism>
<feature type="chain" id="PRO_5046836397" description="DUF4294 domain-containing protein" evidence="1">
    <location>
        <begin position="20"/>
        <end position="196"/>
    </location>
</feature>
<sequence length="196" mass="22812">MKRKLFLFAFAISILAANAETPIGNDAVDKKMDEITRIISLGAVQKSILRKAYIQYRSVYDSACYKVTDIKASVELIYRTKKQFHETMMKVLTESQIIRYVNVAYAPEIEAKTNYKMSLLEENGEYTDSELESMRKGIYRYLMLEKVVYFRDKYDYAKQKNNISRLKKLQPAALKESNNIEKQKGMGRLVSGKIKW</sequence>
<evidence type="ECO:0000313" key="2">
    <source>
        <dbReference type="EMBL" id="NPE25050.1"/>
    </source>
</evidence>
<dbReference type="RefSeq" id="WP_172344531.1">
    <property type="nucleotide sequence ID" value="NZ_CASYYZ010000056.1"/>
</dbReference>
<name>A0ABX2B489_9BACT</name>
<evidence type="ECO:0008006" key="4">
    <source>
        <dbReference type="Google" id="ProtNLM"/>
    </source>
</evidence>
<reference evidence="2 3" key="1">
    <citation type="submission" date="2020-05" db="EMBL/GenBank/DDBJ databases">
        <title>Distinct polysaccharide utilization as determinants for interspecies competition between intestinal Prevotella spp.</title>
        <authorList>
            <person name="Galvez E.J.C."/>
            <person name="Iljazovic A."/>
            <person name="Strowig T."/>
        </authorList>
    </citation>
    <scope>NUCLEOTIDE SEQUENCE [LARGE SCALE GENOMIC DNA]</scope>
    <source>
        <strain evidence="2 3">PCHR</strain>
    </source>
</reference>
<feature type="signal peptide" evidence="1">
    <location>
        <begin position="1"/>
        <end position="19"/>
    </location>
</feature>
<gene>
    <name evidence="2" type="ORF">HPS54_05885</name>
</gene>
<comment type="caution">
    <text evidence="2">The sequence shown here is derived from an EMBL/GenBank/DDBJ whole genome shotgun (WGS) entry which is preliminary data.</text>
</comment>
<evidence type="ECO:0000256" key="1">
    <source>
        <dbReference type="SAM" id="SignalP"/>
    </source>
</evidence>
<proteinExistence type="predicted"/>
<protein>
    <recommendedName>
        <fullName evidence="4">DUF4294 domain-containing protein</fullName>
    </recommendedName>
</protein>
<keyword evidence="1" id="KW-0732">Signal</keyword>